<protein>
    <submittedName>
        <fullName evidence="1">Uncharacterized protein</fullName>
    </submittedName>
</protein>
<keyword evidence="2" id="KW-1185">Reference proteome</keyword>
<evidence type="ECO:0000313" key="2">
    <source>
        <dbReference type="Proteomes" id="UP001066276"/>
    </source>
</evidence>
<sequence length="102" mass="11597">MLSEYLAVHALATNAELRRLSDFQAVNAELRMLSDFQAVNAELRMLRGARNAEISSWFPGAKSEMAVHDDVCISVEKDRINKNLKVRAAGYRCLMWRVTQVK</sequence>
<comment type="caution">
    <text evidence="1">The sequence shown here is derived from an EMBL/GenBank/DDBJ whole genome shotgun (WGS) entry which is preliminary data.</text>
</comment>
<evidence type="ECO:0000313" key="1">
    <source>
        <dbReference type="EMBL" id="KAJ1159047.1"/>
    </source>
</evidence>
<dbReference type="AlphaFoldDB" id="A0AAV7S4J3"/>
<dbReference type="EMBL" id="JANPWB010000009">
    <property type="protein sequence ID" value="KAJ1159047.1"/>
    <property type="molecule type" value="Genomic_DNA"/>
</dbReference>
<reference evidence="1" key="1">
    <citation type="journal article" date="2022" name="bioRxiv">
        <title>Sequencing and chromosome-scale assembly of the giantPleurodeles waltlgenome.</title>
        <authorList>
            <person name="Brown T."/>
            <person name="Elewa A."/>
            <person name="Iarovenko S."/>
            <person name="Subramanian E."/>
            <person name="Araus A.J."/>
            <person name="Petzold A."/>
            <person name="Susuki M."/>
            <person name="Suzuki K.-i.T."/>
            <person name="Hayashi T."/>
            <person name="Toyoda A."/>
            <person name="Oliveira C."/>
            <person name="Osipova E."/>
            <person name="Leigh N.D."/>
            <person name="Simon A."/>
            <person name="Yun M.H."/>
        </authorList>
    </citation>
    <scope>NUCLEOTIDE SEQUENCE</scope>
    <source>
        <strain evidence="1">20211129_DDA</strain>
        <tissue evidence="1">Liver</tissue>
    </source>
</reference>
<dbReference type="Proteomes" id="UP001066276">
    <property type="component" value="Chromosome 5"/>
</dbReference>
<accession>A0AAV7S4J3</accession>
<name>A0AAV7S4J3_PLEWA</name>
<organism evidence="1 2">
    <name type="scientific">Pleurodeles waltl</name>
    <name type="common">Iberian ribbed newt</name>
    <dbReference type="NCBI Taxonomy" id="8319"/>
    <lineage>
        <taxon>Eukaryota</taxon>
        <taxon>Metazoa</taxon>
        <taxon>Chordata</taxon>
        <taxon>Craniata</taxon>
        <taxon>Vertebrata</taxon>
        <taxon>Euteleostomi</taxon>
        <taxon>Amphibia</taxon>
        <taxon>Batrachia</taxon>
        <taxon>Caudata</taxon>
        <taxon>Salamandroidea</taxon>
        <taxon>Salamandridae</taxon>
        <taxon>Pleurodelinae</taxon>
        <taxon>Pleurodeles</taxon>
    </lineage>
</organism>
<proteinExistence type="predicted"/>
<gene>
    <name evidence="1" type="ORF">NDU88_011717</name>
</gene>